<dbReference type="EMBL" id="FOPK01000012">
    <property type="protein sequence ID" value="SFH01137.1"/>
    <property type="molecule type" value="Genomic_DNA"/>
</dbReference>
<proteinExistence type="predicted"/>
<gene>
    <name evidence="1" type="ORF">MCBMB27_02653</name>
    <name evidence="2" type="ORF">SAMN05192567_11214</name>
</gene>
<dbReference type="EMBL" id="CP015367">
    <property type="protein sequence ID" value="APT31944.1"/>
    <property type="molecule type" value="Genomic_DNA"/>
</dbReference>
<dbReference type="KEGG" id="mphy:MCBMB27_02653"/>
<evidence type="ECO:0000313" key="3">
    <source>
        <dbReference type="Proteomes" id="UP000185487"/>
    </source>
</evidence>
<dbReference type="RefSeq" id="WP_091955129.1">
    <property type="nucleotide sequence ID" value="NZ_CP015367.1"/>
</dbReference>
<evidence type="ECO:0000313" key="4">
    <source>
        <dbReference type="Proteomes" id="UP000199140"/>
    </source>
</evidence>
<evidence type="ECO:0008006" key="5">
    <source>
        <dbReference type="Google" id="ProtNLM"/>
    </source>
</evidence>
<dbReference type="Proteomes" id="UP000185487">
    <property type="component" value="Chromosome"/>
</dbReference>
<dbReference type="Proteomes" id="UP000199140">
    <property type="component" value="Unassembled WGS sequence"/>
</dbReference>
<reference evidence="1 3" key="1">
    <citation type="submission" date="2016-04" db="EMBL/GenBank/DDBJ databases">
        <title>Complete genome sequencing and analysis of CBMB27, Methylobacterium phyllosphaerae isolated from leaf tissues of rice (Oryza sativa L.).</title>
        <authorList>
            <person name="Lee Y."/>
            <person name="Hwangbo K."/>
            <person name="Chung H."/>
            <person name="Yoo J."/>
            <person name="Kim K.Y."/>
            <person name="Sa T.M."/>
            <person name="Um Y."/>
            <person name="Madhaiyan M."/>
        </authorList>
    </citation>
    <scope>NUCLEOTIDE SEQUENCE [LARGE SCALE GENOMIC DNA]</scope>
    <source>
        <strain evidence="1 3">CBMB27</strain>
    </source>
</reference>
<sequence>MTARLDVTREEAERHVGLVTRFLALGHPVDTKQGDRTMKSAVRMAADLLGLNRVSFAYRIGKPDAPGAYFRAFQIAPDWSIPAARGEFCTRPAMAGFAIKAVATQRDAEGNLEREWVQQTRAPGPVEAVPDGHVVKGVSILQDGQGRTLAKWVKTREGADPLDVVEAIKAAFADYPGCAAPVAAPKAVREDLLTLLPCADWHIGMYAWGAEAGANWDLKLAEEAIGRAVAEAIERSPASAECVVLGGGDLLHADNSENRTARSGNALQVDGRWPKVLMAACKLMVRTVELCLRRHRHVTVRILPGNHDENSAVAVAYFLSAWFRDERRVTVDLDPSLFWWFRWGNVLLGATHGHTVKAAAMAGIMAHRRAADWGVTRHRYVHTFHLHHTAKIATEGEGVITEVHRSPVPQDAWHFGSGFLSGRSIPIITYHQRRGEYGRSVVPIDDAGEAEEAAA</sequence>
<accession>A0AAE8HSG8</accession>
<dbReference type="AlphaFoldDB" id="A0AAE8HSG8"/>
<evidence type="ECO:0000313" key="1">
    <source>
        <dbReference type="EMBL" id="APT31944.1"/>
    </source>
</evidence>
<name>A0AAE8HSG8_9HYPH</name>
<keyword evidence="3" id="KW-1185">Reference proteome</keyword>
<protein>
    <recommendedName>
        <fullName evidence="5">Calcineurin-like phosphoesterase domain-containing protein</fullName>
    </recommendedName>
</protein>
<reference evidence="2 4" key="2">
    <citation type="submission" date="2016-10" db="EMBL/GenBank/DDBJ databases">
        <authorList>
            <person name="Varghese N."/>
            <person name="Submissions S."/>
        </authorList>
    </citation>
    <scope>NUCLEOTIDE SEQUENCE [LARGE SCALE GENOMIC DNA]</scope>
    <source>
        <strain evidence="2 4">CBMB27</strain>
    </source>
</reference>
<organism evidence="2 4">
    <name type="scientific">Methylobacterium phyllosphaerae</name>
    <dbReference type="NCBI Taxonomy" id="418223"/>
    <lineage>
        <taxon>Bacteria</taxon>
        <taxon>Pseudomonadati</taxon>
        <taxon>Pseudomonadota</taxon>
        <taxon>Alphaproteobacteria</taxon>
        <taxon>Hyphomicrobiales</taxon>
        <taxon>Methylobacteriaceae</taxon>
        <taxon>Methylobacterium</taxon>
    </lineage>
</organism>
<evidence type="ECO:0000313" key="2">
    <source>
        <dbReference type="EMBL" id="SFH01137.1"/>
    </source>
</evidence>
<dbReference type="InterPro" id="IPR029052">
    <property type="entry name" value="Metallo-depent_PP-like"/>
</dbReference>
<dbReference type="SUPFAM" id="SSF56300">
    <property type="entry name" value="Metallo-dependent phosphatases"/>
    <property type="match status" value="1"/>
</dbReference>